<keyword evidence="3 4" id="KW-0786">Thiamine pyrophosphate</keyword>
<dbReference type="GO" id="GO:0004739">
    <property type="term" value="F:pyruvate dehydrogenase (acetyl-transferring) activity"/>
    <property type="evidence" value="ECO:0007669"/>
    <property type="project" value="UniProtKB-UniRule"/>
</dbReference>
<sequence>MGNPCVDSTGLHSGQGLLRLTATVEKVISPYSSEDGKGLLKAAIRDPDPIVFLENEILYGVQFPMSDEALSKDFILPIGKAKIERPAVETSLEAAKELSGVGIELEVINLRTLRPLDEQTIVQSVAKTNHLVTVEQGWPHCGIGSEICARIVESETFYHLDSSPMRIAAVDTPMPYANSLEVATLPQASDIIHTVKKMLGVNS</sequence>
<dbReference type="EC" id="1.2.4.1" evidence="4"/>
<evidence type="ECO:0000259" key="5">
    <source>
        <dbReference type="Pfam" id="PF02780"/>
    </source>
</evidence>
<dbReference type="PANTHER" id="PTHR11624">
    <property type="entry name" value="DEHYDROGENASE RELATED"/>
    <property type="match status" value="1"/>
</dbReference>
<gene>
    <name evidence="6" type="ORF">TCEB3V08_LOCUS9576</name>
</gene>
<dbReference type="GO" id="GO:0006086">
    <property type="term" value="P:pyruvate decarboxylation to acetyl-CoA"/>
    <property type="evidence" value="ECO:0007669"/>
    <property type="project" value="InterPro"/>
</dbReference>
<protein>
    <recommendedName>
        <fullName evidence="4">Pyruvate dehydrogenase E1 component subunit beta</fullName>
        <ecNumber evidence="4">1.2.4.1</ecNumber>
    </recommendedName>
</protein>
<feature type="domain" description="Transketolase C-terminal" evidence="5">
    <location>
        <begin position="88"/>
        <end position="191"/>
    </location>
</feature>
<comment type="function">
    <text evidence="4">The pyruvate dehydrogenase complex catalyzes the overall conversion of pyruvate to acetyl-CoA and CO2.</text>
</comment>
<keyword evidence="2 4" id="KW-0560">Oxidoreductase</keyword>
<evidence type="ECO:0000256" key="3">
    <source>
        <dbReference type="ARBA" id="ARBA00023052"/>
    </source>
</evidence>
<evidence type="ECO:0000256" key="2">
    <source>
        <dbReference type="ARBA" id="ARBA00023002"/>
    </source>
</evidence>
<evidence type="ECO:0000256" key="4">
    <source>
        <dbReference type="RuleBase" id="RU364074"/>
    </source>
</evidence>
<proteinExistence type="predicted"/>
<dbReference type="PANTHER" id="PTHR11624:SF96">
    <property type="entry name" value="PYRUVATE DEHYDROGENASE E1 COMPONENT SUBUNIT BETA, MITOCHONDRIAL"/>
    <property type="match status" value="1"/>
</dbReference>
<dbReference type="Gene3D" id="3.40.50.920">
    <property type="match status" value="1"/>
</dbReference>
<dbReference type="SUPFAM" id="SSF52922">
    <property type="entry name" value="TK C-terminal domain-like"/>
    <property type="match status" value="1"/>
</dbReference>
<evidence type="ECO:0000256" key="1">
    <source>
        <dbReference type="ARBA" id="ARBA00001964"/>
    </source>
</evidence>
<dbReference type="EMBL" id="OC320650">
    <property type="protein sequence ID" value="CAD7408539.1"/>
    <property type="molecule type" value="Genomic_DNA"/>
</dbReference>
<keyword evidence="4" id="KW-0670">Pyruvate</keyword>
<evidence type="ECO:0000313" key="6">
    <source>
        <dbReference type="EMBL" id="CAD7408539.1"/>
    </source>
</evidence>
<comment type="catalytic activity">
    <reaction evidence="4">
        <text>N(6)-[(R)-lipoyl]-L-lysyl-[protein] + pyruvate + H(+) = N(6)-[(R)-S(8)-acetyldihydrolipoyl]-L-lysyl-[protein] + CO2</text>
        <dbReference type="Rhea" id="RHEA:19189"/>
        <dbReference type="Rhea" id="RHEA-COMP:10474"/>
        <dbReference type="Rhea" id="RHEA-COMP:10478"/>
        <dbReference type="ChEBI" id="CHEBI:15361"/>
        <dbReference type="ChEBI" id="CHEBI:15378"/>
        <dbReference type="ChEBI" id="CHEBI:16526"/>
        <dbReference type="ChEBI" id="CHEBI:83099"/>
        <dbReference type="ChEBI" id="CHEBI:83111"/>
        <dbReference type="EC" id="1.2.4.1"/>
    </reaction>
</comment>
<dbReference type="InterPro" id="IPR027110">
    <property type="entry name" value="PDHB_mito-type"/>
</dbReference>
<comment type="cofactor">
    <cofactor evidence="1 4">
        <name>thiamine diphosphate</name>
        <dbReference type="ChEBI" id="CHEBI:58937"/>
    </cofactor>
</comment>
<dbReference type="InterPro" id="IPR029061">
    <property type="entry name" value="THDP-binding"/>
</dbReference>
<name>A0A7R9D5J8_TIMCR</name>
<organism evidence="6">
    <name type="scientific">Timema cristinae</name>
    <name type="common">Walking stick</name>
    <dbReference type="NCBI Taxonomy" id="61476"/>
    <lineage>
        <taxon>Eukaryota</taxon>
        <taxon>Metazoa</taxon>
        <taxon>Ecdysozoa</taxon>
        <taxon>Arthropoda</taxon>
        <taxon>Hexapoda</taxon>
        <taxon>Insecta</taxon>
        <taxon>Pterygota</taxon>
        <taxon>Neoptera</taxon>
        <taxon>Polyneoptera</taxon>
        <taxon>Phasmatodea</taxon>
        <taxon>Timematodea</taxon>
        <taxon>Timematoidea</taxon>
        <taxon>Timematidae</taxon>
        <taxon>Timema</taxon>
    </lineage>
</organism>
<dbReference type="Pfam" id="PF02780">
    <property type="entry name" value="Transketolase_C"/>
    <property type="match status" value="1"/>
</dbReference>
<dbReference type="SUPFAM" id="SSF52518">
    <property type="entry name" value="Thiamin diphosphate-binding fold (THDP-binding)"/>
    <property type="match status" value="1"/>
</dbReference>
<dbReference type="InterPro" id="IPR033248">
    <property type="entry name" value="Transketolase_C"/>
</dbReference>
<accession>A0A7R9D5J8</accession>
<dbReference type="InterPro" id="IPR009014">
    <property type="entry name" value="Transketo_C/PFOR_II"/>
</dbReference>
<dbReference type="Gene3D" id="3.40.50.970">
    <property type="match status" value="1"/>
</dbReference>
<reference evidence="6" key="1">
    <citation type="submission" date="2020-11" db="EMBL/GenBank/DDBJ databases">
        <authorList>
            <person name="Tran Van P."/>
        </authorList>
    </citation>
    <scope>NUCLEOTIDE SEQUENCE</scope>
</reference>
<dbReference type="AlphaFoldDB" id="A0A7R9D5J8"/>